<evidence type="ECO:0000313" key="1">
    <source>
        <dbReference type="EMBL" id="PIA65892.1"/>
    </source>
</evidence>
<dbReference type="EMBL" id="NIQU01000012">
    <property type="protein sequence ID" value="PIA65892.1"/>
    <property type="molecule type" value="Genomic_DNA"/>
</dbReference>
<organism evidence="1 2">
    <name type="scientific">Pseudomonas sediminis</name>
    <dbReference type="NCBI Taxonomy" id="1691904"/>
    <lineage>
        <taxon>Bacteria</taxon>
        <taxon>Pseudomonadati</taxon>
        <taxon>Pseudomonadota</taxon>
        <taxon>Gammaproteobacteria</taxon>
        <taxon>Pseudomonadales</taxon>
        <taxon>Pseudomonadaceae</taxon>
        <taxon>Pseudomonas</taxon>
    </lineage>
</organism>
<dbReference type="Proteomes" id="UP000229504">
    <property type="component" value="Unassembled WGS sequence"/>
</dbReference>
<gene>
    <name evidence="1" type="ORF">CDO35_21795</name>
</gene>
<protein>
    <submittedName>
        <fullName evidence="1">Uncharacterized protein</fullName>
    </submittedName>
</protein>
<proteinExistence type="predicted"/>
<evidence type="ECO:0000313" key="2">
    <source>
        <dbReference type="Proteomes" id="UP000229504"/>
    </source>
</evidence>
<accession>A0A2G5FD51</accession>
<dbReference type="RefSeq" id="WP_099526685.1">
    <property type="nucleotide sequence ID" value="NZ_NIQU01000012.1"/>
</dbReference>
<reference evidence="2" key="1">
    <citation type="submission" date="2017-06" db="EMBL/GenBank/DDBJ databases">
        <authorList>
            <person name="Rastogi G."/>
            <person name="Vaishampayan P."/>
            <person name="Seuylemezian A."/>
        </authorList>
    </citation>
    <scope>NUCLEOTIDE SEQUENCE [LARGE SCALE GENOMIC DNA]</scope>
    <source>
        <strain evidence="2">PI11</strain>
    </source>
</reference>
<name>A0A2G5FD51_9PSED</name>
<sequence>MSAYLTSQCQRHALEGEILHGVNASRALHTALRELLSAVEASGRPVDIHSLAERLATFTPSLPVERAEEWQIRAQQHWLGQTKPALIECLADYFIR</sequence>
<dbReference type="AlphaFoldDB" id="A0A2G5FD51"/>
<comment type="caution">
    <text evidence="1">The sequence shown here is derived from an EMBL/GenBank/DDBJ whole genome shotgun (WGS) entry which is preliminary data.</text>
</comment>